<dbReference type="Proteomes" id="UP000001429">
    <property type="component" value="Chromosome R"/>
</dbReference>
<sequence length="127" mass="13797">MRVCCAMACTLLNFLLRTSYLLSPLLSVCFLFSGNSSSYGSLLSNRGTFLSGSILLGISTFVNVSFSTCKGIIVITSLINLNLITLWIEFPRITSQCSLSTNGIVQQCQKNKANFQIITKITIIAGN</sequence>
<accession>C4YNH4</accession>
<evidence type="ECO:0000313" key="2">
    <source>
        <dbReference type="EMBL" id="EEQ43206.1"/>
    </source>
</evidence>
<evidence type="ECO:0000313" key="3">
    <source>
        <dbReference type="Proteomes" id="UP000001429"/>
    </source>
</evidence>
<gene>
    <name evidence="2" type="ORF">CAWG_01435</name>
</gene>
<dbReference type="VEuPathDB" id="FungiDB:CAWG_01435"/>
<keyword evidence="1" id="KW-1133">Transmembrane helix</keyword>
<evidence type="ECO:0000256" key="1">
    <source>
        <dbReference type="SAM" id="Phobius"/>
    </source>
</evidence>
<dbReference type="EMBL" id="CM000309">
    <property type="protein sequence ID" value="EEQ43206.1"/>
    <property type="molecule type" value="Genomic_DNA"/>
</dbReference>
<dbReference type="AlphaFoldDB" id="C4YNH4"/>
<name>C4YNH4_CANAW</name>
<keyword evidence="1" id="KW-0812">Transmembrane</keyword>
<dbReference type="PaxDb" id="5476-C4YNH4"/>
<organism evidence="2 3">
    <name type="scientific">Candida albicans (strain WO-1)</name>
    <name type="common">Yeast</name>
    <dbReference type="NCBI Taxonomy" id="294748"/>
    <lineage>
        <taxon>Eukaryota</taxon>
        <taxon>Fungi</taxon>
        <taxon>Dikarya</taxon>
        <taxon>Ascomycota</taxon>
        <taxon>Saccharomycotina</taxon>
        <taxon>Pichiomycetes</taxon>
        <taxon>Debaryomycetaceae</taxon>
        <taxon>Candida/Lodderomyces clade</taxon>
        <taxon>Candida</taxon>
    </lineage>
</organism>
<keyword evidence="3" id="KW-1185">Reference proteome</keyword>
<proteinExistence type="predicted"/>
<dbReference type="HOGENOM" id="CLU_1970242_0_0_1"/>
<reference evidence="2 3" key="1">
    <citation type="journal article" date="2009" name="Nature">
        <title>Evolution of pathogenicity and sexual reproduction in eight Candida genomes.</title>
        <authorList>
            <person name="Butler G."/>
            <person name="Rasmussen M.D."/>
            <person name="Lin M.F."/>
            <person name="Santos M.A."/>
            <person name="Sakthikumar S."/>
            <person name="Munro C.A."/>
            <person name="Rheinbay E."/>
            <person name="Grabherr M."/>
            <person name="Forche A."/>
            <person name="Reedy J.L."/>
            <person name="Agrafioti I."/>
            <person name="Arnaud M.B."/>
            <person name="Bates S."/>
            <person name="Brown A.J."/>
            <person name="Brunke S."/>
            <person name="Costanzo M.C."/>
            <person name="Fitzpatrick D.A."/>
            <person name="de Groot P.W."/>
            <person name="Harris D."/>
            <person name="Hoyer L.L."/>
            <person name="Hube B."/>
            <person name="Klis F.M."/>
            <person name="Kodira C."/>
            <person name="Lennard N."/>
            <person name="Logue M.E."/>
            <person name="Martin R."/>
            <person name="Neiman A.M."/>
            <person name="Nikolaou E."/>
            <person name="Quail M.A."/>
            <person name="Quinn J."/>
            <person name="Santos M.C."/>
            <person name="Schmitzberger F.F."/>
            <person name="Sherlock G."/>
            <person name="Shah P."/>
            <person name="Silverstein K.A."/>
            <person name="Skrzypek M.S."/>
            <person name="Soll D."/>
            <person name="Staggs R."/>
            <person name="Stansfield I."/>
            <person name="Stumpf M.P."/>
            <person name="Sudbery P.E."/>
            <person name="Srikantha T."/>
            <person name="Zeng Q."/>
            <person name="Berman J."/>
            <person name="Berriman M."/>
            <person name="Heitman J."/>
            <person name="Gow N.A."/>
            <person name="Lorenz M.C."/>
            <person name="Birren B.W."/>
            <person name="Kellis M."/>
            <person name="Cuomo C.A."/>
        </authorList>
    </citation>
    <scope>NUCLEOTIDE SEQUENCE [LARGE SCALE GENOMIC DNA]</scope>
    <source>
        <strain evidence="2 3">WO-1</strain>
    </source>
</reference>
<protein>
    <submittedName>
        <fullName evidence="2">Uncharacterized protein</fullName>
    </submittedName>
</protein>
<feature type="transmembrane region" description="Helical" evidence="1">
    <location>
        <begin position="45"/>
        <end position="64"/>
    </location>
</feature>
<keyword evidence="1" id="KW-0472">Membrane</keyword>